<feature type="binding site" evidence="9">
    <location>
        <position position="223"/>
    </location>
    <ligand>
        <name>1-deoxy-D-xylulose 5-phosphate</name>
        <dbReference type="ChEBI" id="CHEBI:57792"/>
    </ligand>
</feature>
<comment type="pathway">
    <text evidence="1 9">Isoprenoid biosynthesis; isopentenyl diphosphate biosynthesis via DXP pathway; isopentenyl diphosphate from 1-deoxy-D-xylulose 5-phosphate: step 1/6.</text>
</comment>
<dbReference type="SUPFAM" id="SSF55347">
    <property type="entry name" value="Glyceraldehyde-3-phosphate dehydrogenase-like, C-terminal domain"/>
    <property type="match status" value="1"/>
</dbReference>
<feature type="binding site" evidence="9">
    <location>
        <position position="132"/>
    </location>
    <ligand>
        <name>NADPH</name>
        <dbReference type="ChEBI" id="CHEBI:57783"/>
    </ligand>
</feature>
<evidence type="ECO:0000256" key="7">
    <source>
        <dbReference type="ARBA" id="ARBA00023229"/>
    </source>
</evidence>
<feature type="domain" description="1-deoxy-D-xylulose 5-phosphate reductoisomerase C-terminal" evidence="11">
    <location>
        <begin position="152"/>
        <end position="235"/>
    </location>
</feature>
<evidence type="ECO:0000313" key="13">
    <source>
        <dbReference type="EMBL" id="CAI9119422.1"/>
    </source>
</evidence>
<dbReference type="EC" id="1.1.1.267" evidence="9"/>
<accession>A0AA35UL37</accession>
<feature type="binding site" evidence="9">
    <location>
        <position position="19"/>
    </location>
    <ligand>
        <name>NADPH</name>
        <dbReference type="ChEBI" id="CHEBI:57783"/>
    </ligand>
</feature>
<dbReference type="FunFam" id="3.40.50.720:FF:000045">
    <property type="entry name" value="1-deoxy-D-xylulose 5-phosphate reductoisomerase"/>
    <property type="match status" value="1"/>
</dbReference>
<feature type="binding site" evidence="9">
    <location>
        <position position="182"/>
    </location>
    <ligand>
        <name>1-deoxy-D-xylulose 5-phosphate</name>
        <dbReference type="ChEBI" id="CHEBI:57792"/>
    </ligand>
</feature>
<dbReference type="Proteomes" id="UP001176960">
    <property type="component" value="Unassembled WGS sequence"/>
</dbReference>
<feature type="binding site" evidence="9">
    <location>
        <position position="156"/>
    </location>
    <ligand>
        <name>Mn(2+)</name>
        <dbReference type="ChEBI" id="CHEBI:29035"/>
    </ligand>
</feature>
<dbReference type="SUPFAM" id="SSF51735">
    <property type="entry name" value="NAD(P)-binding Rossmann-fold domains"/>
    <property type="match status" value="1"/>
</dbReference>
<keyword evidence="4 9" id="KW-0521">NADP</keyword>
<feature type="binding site" evidence="9">
    <location>
        <position position="47"/>
    </location>
    <ligand>
        <name>NADPH</name>
        <dbReference type="ChEBI" id="CHEBI:57783"/>
    </ligand>
</feature>
<feature type="binding site" evidence="9">
    <location>
        <position position="157"/>
    </location>
    <ligand>
        <name>1-deoxy-D-xylulose 5-phosphate</name>
        <dbReference type="ChEBI" id="CHEBI:57792"/>
    </ligand>
</feature>
<dbReference type="InterPro" id="IPR036291">
    <property type="entry name" value="NAD(P)-bd_dom_sf"/>
</dbReference>
<dbReference type="PANTHER" id="PTHR30525">
    <property type="entry name" value="1-DEOXY-D-XYLULOSE 5-PHOSPHATE REDUCTOISOMERASE"/>
    <property type="match status" value="1"/>
</dbReference>
<evidence type="ECO:0000256" key="3">
    <source>
        <dbReference type="ARBA" id="ARBA00022723"/>
    </source>
</evidence>
<dbReference type="Pfam" id="PF13288">
    <property type="entry name" value="DXPR_C"/>
    <property type="match status" value="1"/>
</dbReference>
<dbReference type="Pfam" id="PF08436">
    <property type="entry name" value="DXP_redisom_C"/>
    <property type="match status" value="1"/>
</dbReference>
<organism evidence="13 14">
    <name type="scientific">Brytella acorum</name>
    <dbReference type="NCBI Taxonomy" id="2959299"/>
    <lineage>
        <taxon>Bacteria</taxon>
        <taxon>Pseudomonadati</taxon>
        <taxon>Pseudomonadota</taxon>
        <taxon>Alphaproteobacteria</taxon>
        <taxon>Acetobacterales</taxon>
        <taxon>Acetobacteraceae</taxon>
        <taxon>Brytella</taxon>
    </lineage>
</organism>
<dbReference type="InterPro" id="IPR003821">
    <property type="entry name" value="DXP_reductoisomerase"/>
</dbReference>
<dbReference type="EMBL" id="CATKSH010000001">
    <property type="protein sequence ID" value="CAI9119422.1"/>
    <property type="molecule type" value="Genomic_DNA"/>
</dbReference>
<keyword evidence="9" id="KW-0460">Magnesium</keyword>
<comment type="similarity">
    <text evidence="2 9">Belongs to the DXR family.</text>
</comment>
<dbReference type="InterPro" id="IPR013644">
    <property type="entry name" value="DXP_reductoisomerase_C"/>
</dbReference>
<evidence type="ECO:0000256" key="6">
    <source>
        <dbReference type="ARBA" id="ARBA00023211"/>
    </source>
</evidence>
<feature type="binding site" evidence="9">
    <location>
        <position position="227"/>
    </location>
    <ligand>
        <name>1-deoxy-D-xylulose 5-phosphate</name>
        <dbReference type="ChEBI" id="CHEBI:57792"/>
    </ligand>
</feature>
<dbReference type="InterPro" id="IPR013512">
    <property type="entry name" value="DXP_reductoisomerase_N"/>
</dbReference>
<dbReference type="PIRSF" id="PIRSF006205">
    <property type="entry name" value="Dxp_reductismrs"/>
    <property type="match status" value="1"/>
</dbReference>
<feature type="binding site" evidence="9">
    <location>
        <position position="227"/>
    </location>
    <ligand>
        <name>Mn(2+)</name>
        <dbReference type="ChEBI" id="CHEBI:29035"/>
    </ligand>
</feature>
<feature type="binding site" evidence="9">
    <location>
        <position position="46"/>
    </location>
    <ligand>
        <name>NADPH</name>
        <dbReference type="ChEBI" id="CHEBI:57783"/>
    </ligand>
</feature>
<dbReference type="HAMAP" id="MF_00183">
    <property type="entry name" value="DXP_reductoisom"/>
    <property type="match status" value="1"/>
</dbReference>
<dbReference type="GO" id="GO:0030604">
    <property type="term" value="F:1-deoxy-D-xylulose-5-phosphate reductoisomerase activity"/>
    <property type="evidence" value="ECO:0007669"/>
    <property type="project" value="UniProtKB-UniRule"/>
</dbReference>
<feature type="binding site" evidence="9">
    <location>
        <position position="20"/>
    </location>
    <ligand>
        <name>NADPH</name>
        <dbReference type="ChEBI" id="CHEBI:57783"/>
    </ligand>
</feature>
<dbReference type="GO" id="GO:0030145">
    <property type="term" value="F:manganese ion binding"/>
    <property type="evidence" value="ECO:0007669"/>
    <property type="project" value="TreeGrafter"/>
</dbReference>
<keyword evidence="5 9" id="KW-0560">Oxidoreductase</keyword>
<evidence type="ECO:0000259" key="10">
    <source>
        <dbReference type="Pfam" id="PF02670"/>
    </source>
</evidence>
<feature type="binding site" evidence="9">
    <location>
        <position position="211"/>
    </location>
    <ligand>
        <name>NADPH</name>
        <dbReference type="ChEBI" id="CHEBI:57783"/>
    </ligand>
</feature>
<keyword evidence="7 9" id="KW-0414">Isoprene biosynthesis</keyword>
<evidence type="ECO:0000256" key="5">
    <source>
        <dbReference type="ARBA" id="ARBA00023002"/>
    </source>
</evidence>
<dbReference type="InterPro" id="IPR036169">
    <property type="entry name" value="DXPR_C_sf"/>
</dbReference>
<dbReference type="Pfam" id="PF02670">
    <property type="entry name" value="DXP_reductoisom"/>
    <property type="match status" value="1"/>
</dbReference>
<evidence type="ECO:0000256" key="2">
    <source>
        <dbReference type="ARBA" id="ARBA00006825"/>
    </source>
</evidence>
<dbReference type="AlphaFoldDB" id="A0AA35UL37"/>
<comment type="catalytic activity">
    <reaction evidence="8">
        <text>2-C-methyl-D-erythritol 4-phosphate + NADP(+) = 1-deoxy-D-xylulose 5-phosphate + NADPH + H(+)</text>
        <dbReference type="Rhea" id="RHEA:13717"/>
        <dbReference type="ChEBI" id="CHEBI:15378"/>
        <dbReference type="ChEBI" id="CHEBI:57783"/>
        <dbReference type="ChEBI" id="CHEBI:57792"/>
        <dbReference type="ChEBI" id="CHEBI:58262"/>
        <dbReference type="ChEBI" id="CHEBI:58349"/>
        <dbReference type="EC" id="1.1.1.267"/>
    </reaction>
    <physiologicalReaction direction="right-to-left" evidence="8">
        <dbReference type="Rhea" id="RHEA:13719"/>
    </physiologicalReaction>
</comment>
<name>A0AA35UL37_9PROT</name>
<evidence type="ECO:0000256" key="9">
    <source>
        <dbReference type="HAMAP-Rule" id="MF_00183"/>
    </source>
</evidence>
<dbReference type="GO" id="GO:0070402">
    <property type="term" value="F:NADPH binding"/>
    <property type="evidence" value="ECO:0007669"/>
    <property type="project" value="InterPro"/>
</dbReference>
<dbReference type="Gene3D" id="1.10.1740.10">
    <property type="match status" value="1"/>
</dbReference>
<comment type="caution">
    <text evidence="13">The sequence shown here is derived from an EMBL/GenBank/DDBJ whole genome shotgun (WGS) entry which is preliminary data.</text>
</comment>
<proteinExistence type="inferred from homology"/>
<sequence>MTTTLPHRDVRSVTVLGSTGSIGGSTIDLLLSNPDHFSVRALVGGKNVQVLAEQAKALNAEFAVINDEAQGEALKALLAGTGIRTGSGRAAVLEAASIPADWTMAAITGAAGLEPTLASTRNGGAIALANKEALVCAGDVMLRAVKAAGATLLPVDSEHNAIFQSLAGAPIGSVEKIVLTASGGPFRTASLETMRAATVEMALKHPTWTMGAKITIDSASMANKGLEVIEAARIFDLAESQIDVLVHPQSAVHGMVQFRDGSLIAQLGAPDMRVPIANTLAWPYRMETNAPRLDLAMLRRLDFEAPDMIRFPALRLAREALRAGGAAPTIFSAANEIAVEAFLTRRIGFLAIGDVISASMDALGAPVVDDLDAVLHWDAEGRRVAQAFVERGARNSVEGPSLAHA</sequence>
<evidence type="ECO:0000259" key="12">
    <source>
        <dbReference type="Pfam" id="PF13288"/>
    </source>
</evidence>
<keyword evidence="6 9" id="KW-0464">Manganese</keyword>
<dbReference type="NCBIfam" id="TIGR00243">
    <property type="entry name" value="Dxr"/>
    <property type="match status" value="1"/>
</dbReference>
<evidence type="ECO:0000313" key="14">
    <source>
        <dbReference type="Proteomes" id="UP001176960"/>
    </source>
</evidence>
<protein>
    <recommendedName>
        <fullName evidence="9">1-deoxy-D-xylulose 5-phosphate reductoisomerase</fullName>
        <shortName evidence="9">DXP reductoisomerase</shortName>
        <ecNumber evidence="9">1.1.1.267</ecNumber>
    </recommendedName>
    <alternativeName>
        <fullName evidence="9">1-deoxyxylulose-5-phosphate reductoisomerase</fullName>
    </alternativeName>
    <alternativeName>
        <fullName evidence="9">2-C-methyl-D-erythritol 4-phosphate synthase</fullName>
    </alternativeName>
</protein>
<evidence type="ECO:0000256" key="4">
    <source>
        <dbReference type="ARBA" id="ARBA00022857"/>
    </source>
</evidence>
<comment type="function">
    <text evidence="9">Catalyzes the NADPH-dependent rearrangement and reduction of 1-deoxy-D-xylulose-5-phosphate (DXP) to 2-C-methyl-D-erythritol 4-phosphate (MEP).</text>
</comment>
<dbReference type="GO" id="GO:0051484">
    <property type="term" value="P:isopentenyl diphosphate biosynthetic process, methylerythritol 4-phosphate pathway involved in terpenoid biosynthetic process"/>
    <property type="evidence" value="ECO:0007669"/>
    <property type="project" value="UniProtKB-ARBA"/>
</dbReference>
<comment type="cofactor">
    <cofactor evidence="9">
        <name>Mg(2+)</name>
        <dbReference type="ChEBI" id="CHEBI:18420"/>
    </cofactor>
    <cofactor evidence="9">
        <name>Mn(2+)</name>
        <dbReference type="ChEBI" id="CHEBI:29035"/>
    </cofactor>
</comment>
<feature type="binding site" evidence="9">
    <location>
        <position position="21"/>
    </location>
    <ligand>
        <name>NADPH</name>
        <dbReference type="ChEBI" id="CHEBI:57783"/>
    </ligand>
</feature>
<feature type="binding site" evidence="9">
    <location>
        <position position="45"/>
    </location>
    <ligand>
        <name>NADPH</name>
        <dbReference type="ChEBI" id="CHEBI:57783"/>
    </ligand>
</feature>
<feature type="binding site" evidence="9">
    <location>
        <position position="218"/>
    </location>
    <ligand>
        <name>1-deoxy-D-xylulose 5-phosphate</name>
        <dbReference type="ChEBI" id="CHEBI:57792"/>
    </ligand>
</feature>
<dbReference type="InterPro" id="IPR026877">
    <property type="entry name" value="DXPR_C"/>
</dbReference>
<reference evidence="13" key="1">
    <citation type="submission" date="2023-03" db="EMBL/GenBank/DDBJ databases">
        <authorList>
            <person name="Cleenwerck I."/>
        </authorList>
    </citation>
    <scope>NUCLEOTIDE SEQUENCE</scope>
    <source>
        <strain evidence="13">LMG 32879</strain>
    </source>
</reference>
<feature type="binding site" evidence="9">
    <location>
        <position position="224"/>
    </location>
    <ligand>
        <name>1-deoxy-D-xylulose 5-phosphate</name>
        <dbReference type="ChEBI" id="CHEBI:57792"/>
    </ligand>
</feature>
<dbReference type="SUPFAM" id="SSF69055">
    <property type="entry name" value="1-deoxy-D-xylulose-5-phosphate reductoisomerase, C-terminal domain"/>
    <property type="match status" value="1"/>
</dbReference>
<gene>
    <name evidence="9 13" type="primary">dxr</name>
    <name evidence="13" type="ORF">LMG32879_000237</name>
</gene>
<dbReference type="PANTHER" id="PTHR30525:SF0">
    <property type="entry name" value="1-DEOXY-D-XYLULOSE 5-PHOSPHATE REDUCTOISOMERASE, CHLOROPLASTIC"/>
    <property type="match status" value="1"/>
</dbReference>
<feature type="binding site" evidence="9">
    <location>
        <position position="130"/>
    </location>
    <ligand>
        <name>NADPH</name>
        <dbReference type="ChEBI" id="CHEBI:57783"/>
    </ligand>
</feature>
<feature type="binding site" evidence="9">
    <location>
        <position position="131"/>
    </location>
    <ligand>
        <name>1-deoxy-D-xylulose 5-phosphate</name>
        <dbReference type="ChEBI" id="CHEBI:57792"/>
    </ligand>
</feature>
<feature type="binding site" evidence="9">
    <location>
        <position position="22"/>
    </location>
    <ligand>
        <name>NADPH</name>
        <dbReference type="ChEBI" id="CHEBI:57783"/>
    </ligand>
</feature>
<feature type="binding site" evidence="9">
    <location>
        <position position="158"/>
    </location>
    <ligand>
        <name>1-deoxy-D-xylulose 5-phosphate</name>
        <dbReference type="ChEBI" id="CHEBI:57792"/>
    </ligand>
</feature>
<keyword evidence="3 9" id="KW-0479">Metal-binding</keyword>
<dbReference type="RefSeq" id="WP_289842654.1">
    <property type="nucleotide sequence ID" value="NZ_CATKSH010000001.1"/>
</dbReference>
<feature type="binding site" evidence="9">
    <location>
        <position position="158"/>
    </location>
    <ligand>
        <name>Mn(2+)</name>
        <dbReference type="ChEBI" id="CHEBI:29035"/>
    </ligand>
</feature>
<evidence type="ECO:0000259" key="11">
    <source>
        <dbReference type="Pfam" id="PF08436"/>
    </source>
</evidence>
<evidence type="ECO:0000256" key="8">
    <source>
        <dbReference type="ARBA" id="ARBA00048543"/>
    </source>
</evidence>
<keyword evidence="14" id="KW-1185">Reference proteome</keyword>
<feature type="binding site" evidence="9">
    <location>
        <position position="205"/>
    </location>
    <ligand>
        <name>1-deoxy-D-xylulose 5-phosphate</name>
        <dbReference type="ChEBI" id="CHEBI:57792"/>
    </ligand>
</feature>
<dbReference type="Gene3D" id="3.40.50.720">
    <property type="entry name" value="NAD(P)-binding Rossmann-like Domain"/>
    <property type="match status" value="1"/>
</dbReference>
<feature type="domain" description="DXP reductoisomerase C-terminal" evidence="12">
    <location>
        <begin position="267"/>
        <end position="383"/>
    </location>
</feature>
<feature type="domain" description="1-deoxy-D-xylulose 5-phosphate reductoisomerase N-terminal" evidence="10">
    <location>
        <begin position="13"/>
        <end position="138"/>
    </location>
</feature>
<evidence type="ECO:0000256" key="1">
    <source>
        <dbReference type="ARBA" id="ARBA00005094"/>
    </source>
</evidence>